<name>A0ABY8TRP9_TETOB</name>
<gene>
    <name evidence="1" type="ORF">OEZ85_011779</name>
</gene>
<proteinExistence type="predicted"/>
<evidence type="ECO:0000313" key="2">
    <source>
        <dbReference type="Proteomes" id="UP001244341"/>
    </source>
</evidence>
<dbReference type="InterPro" id="IPR038538">
    <property type="entry name" value="MTERF_sf"/>
</dbReference>
<protein>
    <submittedName>
        <fullName evidence="1">Uncharacterized protein</fullName>
    </submittedName>
</protein>
<dbReference type="Proteomes" id="UP001244341">
    <property type="component" value="Chromosome 3b"/>
</dbReference>
<accession>A0ABY8TRP9</accession>
<keyword evidence="2" id="KW-1185">Reference proteome</keyword>
<organism evidence="1 2">
    <name type="scientific">Tetradesmus obliquus</name>
    <name type="common">Green alga</name>
    <name type="synonym">Acutodesmus obliquus</name>
    <dbReference type="NCBI Taxonomy" id="3088"/>
    <lineage>
        <taxon>Eukaryota</taxon>
        <taxon>Viridiplantae</taxon>
        <taxon>Chlorophyta</taxon>
        <taxon>core chlorophytes</taxon>
        <taxon>Chlorophyceae</taxon>
        <taxon>CS clade</taxon>
        <taxon>Sphaeropleales</taxon>
        <taxon>Scenedesmaceae</taxon>
        <taxon>Tetradesmus</taxon>
    </lineage>
</organism>
<sequence length="407" mass="42946">MRSSRGDATLAAAAQRGGYGVPSDAAEVEQRVAALQRLLGEAGAARALQRWPGILGSSPELLALHLAQWLFFFGDDDNTTTTTTTTSSSSRSSSNESGLRARLAASPQLLAVDAEHLVGNLYELGAMVQAEDLDTFARRAMQLALARPSTLQQKMRRLLLLLNSEGQRAAEAAGAAAAAAAGEDAATASARRRTASLVAPEFSLAQLQAAARRDHRWLAMSSEALQARLLGLQQALGVSMSVAGRLFLKQPSILHKSSSLLQQRIASLQALPGLGQQRAVHVVVAFPALLNLQPEVLQERWQLLQQAAATSPAWQQQLSAMPAATLASILPLSSSRYSRLQQVAACRQQPRRTMRGVLCMSEAAFEAFAGRHLHAPQQSNRATAAAAAAAAAAAGGGRGEMLLDGEG</sequence>
<dbReference type="EMBL" id="CP126210">
    <property type="protein sequence ID" value="WIA11682.1"/>
    <property type="molecule type" value="Genomic_DNA"/>
</dbReference>
<reference evidence="1 2" key="1">
    <citation type="submission" date="2023-05" db="EMBL/GenBank/DDBJ databases">
        <title>A 100% complete, gapless, phased diploid assembly of the Scenedesmus obliquus UTEX 3031 genome.</title>
        <authorList>
            <person name="Biondi T.C."/>
            <person name="Hanschen E.R."/>
            <person name="Kwon T."/>
            <person name="Eng W."/>
            <person name="Kruse C.P.S."/>
            <person name="Koehler S.I."/>
            <person name="Kunde Y."/>
            <person name="Gleasner C.D."/>
            <person name="You Mak K.T."/>
            <person name="Polle J."/>
            <person name="Hovde B.T."/>
            <person name="Starkenburg S.R."/>
        </authorList>
    </citation>
    <scope>NUCLEOTIDE SEQUENCE [LARGE SCALE GENOMIC DNA]</scope>
    <source>
        <strain evidence="1 2">DOE0152z</strain>
    </source>
</reference>
<evidence type="ECO:0000313" key="1">
    <source>
        <dbReference type="EMBL" id="WIA11682.1"/>
    </source>
</evidence>
<dbReference type="Gene3D" id="1.25.70.10">
    <property type="entry name" value="Transcription termination factor 3, mitochondrial"/>
    <property type="match status" value="1"/>
</dbReference>